<dbReference type="EMBL" id="BJTZ01000018">
    <property type="protein sequence ID" value="GEK14667.1"/>
    <property type="molecule type" value="Genomic_DNA"/>
</dbReference>
<evidence type="ECO:0000313" key="4">
    <source>
        <dbReference type="Proteomes" id="UP000448038"/>
    </source>
</evidence>
<dbReference type="EMBL" id="WOBN01000021">
    <property type="protein sequence ID" value="MUK50149.1"/>
    <property type="molecule type" value="Genomic_DNA"/>
</dbReference>
<proteinExistence type="predicted"/>
<dbReference type="AlphaFoldDB" id="A0A1B9PBH0"/>
<reference evidence="2 4" key="2">
    <citation type="submission" date="2019-11" db="EMBL/GenBank/DDBJ databases">
        <title>Using colonization assays and comparative genomics to discover symbiosis behaviors and factors in Vibrio fischeri.</title>
        <authorList>
            <person name="Bongrand C."/>
            <person name="Moriano-Gutierrez S."/>
            <person name="Arevalo P."/>
            <person name="Mcfall-Ngai M."/>
            <person name="Visick K."/>
            <person name="Polz M.F."/>
            <person name="Ruby E.G."/>
        </authorList>
    </citation>
    <scope>NUCLEOTIDE SEQUENCE [LARGE SCALE GENOMIC DNA]</scope>
    <source>
        <strain evidence="4">emors.4.1</strain>
        <strain evidence="2">Emors.4.1</strain>
    </source>
</reference>
<dbReference type="Proteomes" id="UP000321787">
    <property type="component" value="Unassembled WGS sequence"/>
</dbReference>
<evidence type="ECO:0000313" key="1">
    <source>
        <dbReference type="EMBL" id="GEK14667.1"/>
    </source>
</evidence>
<sequence length="56" mass="6777">MFNLEGYCDWCRKPAMVLQHQYCDGAKYYACEHCNDYAKIDIRQYDLAEMEKMNQK</sequence>
<evidence type="ECO:0000313" key="2">
    <source>
        <dbReference type="EMBL" id="MUK50149.1"/>
    </source>
</evidence>
<dbReference type="Proteomes" id="UP000448038">
    <property type="component" value="Unassembled WGS sequence"/>
</dbReference>
<comment type="caution">
    <text evidence="2">The sequence shown here is derived from an EMBL/GenBank/DDBJ whole genome shotgun (WGS) entry which is preliminary data.</text>
</comment>
<gene>
    <name evidence="1" type="ORF">AFI02nite_27030</name>
    <name evidence="2" type="ORF">GNP88_13335</name>
</gene>
<reference evidence="1 3" key="1">
    <citation type="submission" date="2019-07" db="EMBL/GenBank/DDBJ databases">
        <title>Whole genome shotgun sequence of Aliivibrio fischeri NBRC 101058.</title>
        <authorList>
            <person name="Hosoyama A."/>
            <person name="Uohara A."/>
            <person name="Ohji S."/>
            <person name="Ichikawa N."/>
        </authorList>
    </citation>
    <scope>NUCLEOTIDE SEQUENCE [LARGE SCALE GENOMIC DNA]</scope>
    <source>
        <strain evidence="1 3">NBRC 101058</strain>
    </source>
</reference>
<organism evidence="2 4">
    <name type="scientific">Aliivibrio fischeri</name>
    <name type="common">Vibrio fischeri</name>
    <dbReference type="NCBI Taxonomy" id="668"/>
    <lineage>
        <taxon>Bacteria</taxon>
        <taxon>Pseudomonadati</taxon>
        <taxon>Pseudomonadota</taxon>
        <taxon>Gammaproteobacteria</taxon>
        <taxon>Vibrionales</taxon>
        <taxon>Vibrionaceae</taxon>
        <taxon>Aliivibrio</taxon>
    </lineage>
</organism>
<name>A0A1B9PBH0_ALIFS</name>
<dbReference type="RefSeq" id="WP_011262064.1">
    <property type="nucleotide sequence ID" value="NZ_BJTZ01000018.1"/>
</dbReference>
<accession>A0A1B9PBH0</accession>
<evidence type="ECO:0000313" key="3">
    <source>
        <dbReference type="Proteomes" id="UP000321787"/>
    </source>
</evidence>
<protein>
    <submittedName>
        <fullName evidence="2">Uncharacterized protein</fullName>
    </submittedName>
</protein>